<dbReference type="PANTHER" id="PTHR11697:SF230">
    <property type="entry name" value="ZINC FINGER, MYM DOMAIN CONTAINING 1"/>
    <property type="match status" value="1"/>
</dbReference>
<dbReference type="InterPro" id="IPR055298">
    <property type="entry name" value="AtLOH3-like"/>
</dbReference>
<reference evidence="2" key="3">
    <citation type="submission" date="2022-06" db="UniProtKB">
        <authorList>
            <consortium name="EnsemblPlants"/>
        </authorList>
    </citation>
    <scope>IDENTIFICATION</scope>
</reference>
<reference evidence="2" key="2">
    <citation type="submission" date="2018-03" db="EMBL/GenBank/DDBJ databases">
        <title>The Triticum urartu genome reveals the dynamic nature of wheat genome evolution.</title>
        <authorList>
            <person name="Ling H."/>
            <person name="Ma B."/>
            <person name="Shi X."/>
            <person name="Liu H."/>
            <person name="Dong L."/>
            <person name="Sun H."/>
            <person name="Cao Y."/>
            <person name="Gao Q."/>
            <person name="Zheng S."/>
            <person name="Li Y."/>
            <person name="Yu Y."/>
            <person name="Du H."/>
            <person name="Qi M."/>
            <person name="Li Y."/>
            <person name="Yu H."/>
            <person name="Cui Y."/>
            <person name="Wang N."/>
            <person name="Chen C."/>
            <person name="Wu H."/>
            <person name="Zhao Y."/>
            <person name="Zhang J."/>
            <person name="Li Y."/>
            <person name="Zhou W."/>
            <person name="Zhang B."/>
            <person name="Hu W."/>
            <person name="Eijk M."/>
            <person name="Tang J."/>
            <person name="Witsenboer H."/>
            <person name="Zhao S."/>
            <person name="Li Z."/>
            <person name="Zhang A."/>
            <person name="Wang D."/>
            <person name="Liang C."/>
        </authorList>
    </citation>
    <scope>NUCLEOTIDE SEQUENCE [LARGE SCALE GENOMIC DNA]</scope>
    <source>
        <strain evidence="2">cv. G1812</strain>
    </source>
</reference>
<dbReference type="InterPro" id="IPR008906">
    <property type="entry name" value="HATC_C_dom"/>
</dbReference>
<dbReference type="Pfam" id="PF05699">
    <property type="entry name" value="Dimer_Tnp_hAT"/>
    <property type="match status" value="1"/>
</dbReference>
<dbReference type="EnsemblPlants" id="TuG1812G0700005060.01.T01">
    <property type="protein sequence ID" value="TuG1812G0700005060.01.T01.cds457444"/>
    <property type="gene ID" value="TuG1812G0700005060.01"/>
</dbReference>
<reference evidence="3" key="1">
    <citation type="journal article" date="2013" name="Nature">
        <title>Draft genome of the wheat A-genome progenitor Triticum urartu.</title>
        <authorList>
            <person name="Ling H.Q."/>
            <person name="Zhao S."/>
            <person name="Liu D."/>
            <person name="Wang J."/>
            <person name="Sun H."/>
            <person name="Zhang C."/>
            <person name="Fan H."/>
            <person name="Li D."/>
            <person name="Dong L."/>
            <person name="Tao Y."/>
            <person name="Gao C."/>
            <person name="Wu H."/>
            <person name="Li Y."/>
            <person name="Cui Y."/>
            <person name="Guo X."/>
            <person name="Zheng S."/>
            <person name="Wang B."/>
            <person name="Yu K."/>
            <person name="Liang Q."/>
            <person name="Yang W."/>
            <person name="Lou X."/>
            <person name="Chen J."/>
            <person name="Feng M."/>
            <person name="Jian J."/>
            <person name="Zhang X."/>
            <person name="Luo G."/>
            <person name="Jiang Y."/>
            <person name="Liu J."/>
            <person name="Wang Z."/>
            <person name="Sha Y."/>
            <person name="Zhang B."/>
            <person name="Wu H."/>
            <person name="Tang D."/>
            <person name="Shen Q."/>
            <person name="Xue P."/>
            <person name="Zou S."/>
            <person name="Wang X."/>
            <person name="Liu X."/>
            <person name="Wang F."/>
            <person name="Yang Y."/>
            <person name="An X."/>
            <person name="Dong Z."/>
            <person name="Zhang K."/>
            <person name="Zhang X."/>
            <person name="Luo M.C."/>
            <person name="Dvorak J."/>
            <person name="Tong Y."/>
            <person name="Wang J."/>
            <person name="Yang H."/>
            <person name="Li Z."/>
            <person name="Wang D."/>
            <person name="Zhang A."/>
            <person name="Wang J."/>
        </authorList>
    </citation>
    <scope>NUCLEOTIDE SEQUENCE</scope>
    <source>
        <strain evidence="3">cv. G1812</strain>
    </source>
</reference>
<sequence>MAHLMQEIFGYTDGLSRALQKQDQDIVHAIELVDTTKYHLEGLRTDPGWDDFLKKVASFCTKHKINIVHMEGPHFPAGRPRRGFFNGAMNYHRFKVDMYVSVIDRQISELNGRFDEVNTDLLSCMAAFCPLRLFAAYNQEKLVRLATKFYANDFTSDELARLTWQLNMYVTHVRRYERFQNLKNLCELSVMLVETNKHEQYYIVYKLLKLVLILPVATASVERVFSSMNYVKNKLRSKMGDDYLNNCLVTFVEREFFNQVKDKDVINLFQKGDYKVIL</sequence>
<name>A0A8R7R7E1_TRIUA</name>
<organism evidence="2 3">
    <name type="scientific">Triticum urartu</name>
    <name type="common">Red wild einkorn</name>
    <name type="synonym">Crithodium urartu</name>
    <dbReference type="NCBI Taxonomy" id="4572"/>
    <lineage>
        <taxon>Eukaryota</taxon>
        <taxon>Viridiplantae</taxon>
        <taxon>Streptophyta</taxon>
        <taxon>Embryophyta</taxon>
        <taxon>Tracheophyta</taxon>
        <taxon>Spermatophyta</taxon>
        <taxon>Magnoliopsida</taxon>
        <taxon>Liliopsida</taxon>
        <taxon>Poales</taxon>
        <taxon>Poaceae</taxon>
        <taxon>BOP clade</taxon>
        <taxon>Pooideae</taxon>
        <taxon>Triticodae</taxon>
        <taxon>Triticeae</taxon>
        <taxon>Triticinae</taxon>
        <taxon>Triticum</taxon>
    </lineage>
</organism>
<evidence type="ECO:0000313" key="3">
    <source>
        <dbReference type="Proteomes" id="UP000015106"/>
    </source>
</evidence>
<protein>
    <recommendedName>
        <fullName evidence="1">HAT C-terminal dimerisation domain-containing protein</fullName>
    </recommendedName>
</protein>
<feature type="domain" description="HAT C-terminal dimerisation" evidence="1">
    <location>
        <begin position="186"/>
        <end position="255"/>
    </location>
</feature>
<dbReference type="Gramene" id="TuG1812G0700005060.01.T01">
    <property type="protein sequence ID" value="TuG1812G0700005060.01.T01.cds457444"/>
    <property type="gene ID" value="TuG1812G0700005060.01"/>
</dbReference>
<dbReference type="AlphaFoldDB" id="A0A8R7R7E1"/>
<dbReference type="Proteomes" id="UP000015106">
    <property type="component" value="Chromosome 7"/>
</dbReference>
<accession>A0A8R7R7E1</accession>
<evidence type="ECO:0000259" key="1">
    <source>
        <dbReference type="Pfam" id="PF05699"/>
    </source>
</evidence>
<keyword evidence="3" id="KW-1185">Reference proteome</keyword>
<dbReference type="GO" id="GO:0046983">
    <property type="term" value="F:protein dimerization activity"/>
    <property type="evidence" value="ECO:0007669"/>
    <property type="project" value="InterPro"/>
</dbReference>
<evidence type="ECO:0000313" key="2">
    <source>
        <dbReference type="EnsemblPlants" id="TuG1812G0700005060.01.T01.cds457444"/>
    </source>
</evidence>
<dbReference type="PANTHER" id="PTHR11697">
    <property type="entry name" value="GENERAL TRANSCRIPTION FACTOR 2-RELATED ZINC FINGER PROTEIN"/>
    <property type="match status" value="1"/>
</dbReference>
<proteinExistence type="predicted"/>